<sequence>MRQWTIDAFASAPFKGNPACVVEPFDRWPSDAWMQALAAENNQAETAFLLKTADPARFGLRWFTPAIEAPLCGHATLAAAHALFAELDVEVGELAFDTLSGELRVKRDGERLEMDFPADPPRRVETPEGLAEALGADVVETWAGAYLVAVMRDEATVRGLKPDFGALNRLDGGASAGPGQVVAVATADPGLPYAVVSRFFAPAFGIPEDPTTGSAHCILMPLYGDKLGKPALEFHQAYPGRGGDLSCESRGARVILRGRGLTVVESRLRVEPA</sequence>
<dbReference type="RefSeq" id="WP_116568083.1">
    <property type="nucleotide sequence ID" value="NZ_QDKP01000040.1"/>
</dbReference>
<evidence type="ECO:0000313" key="5">
    <source>
        <dbReference type="Proteomes" id="UP000244913"/>
    </source>
</evidence>
<dbReference type="PANTHER" id="PTHR13774:SF17">
    <property type="entry name" value="PHENAZINE BIOSYNTHESIS-LIKE DOMAIN-CONTAINING PROTEIN"/>
    <property type="match status" value="1"/>
</dbReference>
<keyword evidence="5" id="KW-1185">Reference proteome</keyword>
<gene>
    <name evidence="4" type="ORF">DDF65_13745</name>
</gene>
<dbReference type="Gene3D" id="3.10.310.10">
    <property type="entry name" value="Diaminopimelate Epimerase, Chain A, domain 1"/>
    <property type="match status" value="2"/>
</dbReference>
<evidence type="ECO:0000256" key="3">
    <source>
        <dbReference type="PIRSR" id="PIRSR016184-1"/>
    </source>
</evidence>
<comment type="caution">
    <text evidence="4">The sequence shown here is derived from an EMBL/GenBank/DDBJ whole genome shotgun (WGS) entry which is preliminary data.</text>
</comment>
<dbReference type="Pfam" id="PF02567">
    <property type="entry name" value="PhzC-PhzF"/>
    <property type="match status" value="1"/>
</dbReference>
<dbReference type="GO" id="GO:0016853">
    <property type="term" value="F:isomerase activity"/>
    <property type="evidence" value="ECO:0007669"/>
    <property type="project" value="UniProtKB-KW"/>
</dbReference>
<dbReference type="Proteomes" id="UP000244913">
    <property type="component" value="Unassembled WGS sequence"/>
</dbReference>
<proteinExistence type="inferred from homology"/>
<keyword evidence="2 4" id="KW-0413">Isomerase</keyword>
<dbReference type="EMBL" id="QDKP01000040">
    <property type="protein sequence ID" value="PVM80987.1"/>
    <property type="molecule type" value="Genomic_DNA"/>
</dbReference>
<comment type="similarity">
    <text evidence="1">Belongs to the PhzF family.</text>
</comment>
<dbReference type="AlphaFoldDB" id="A0A2T9JDL2"/>
<evidence type="ECO:0000256" key="1">
    <source>
        <dbReference type="ARBA" id="ARBA00008270"/>
    </source>
</evidence>
<accession>A0A2T9JDL2</accession>
<organism evidence="4 5">
    <name type="scientific">Caulobacter radicis</name>
    <dbReference type="NCBI Taxonomy" id="2172650"/>
    <lineage>
        <taxon>Bacteria</taxon>
        <taxon>Pseudomonadati</taxon>
        <taxon>Pseudomonadota</taxon>
        <taxon>Alphaproteobacteria</taxon>
        <taxon>Caulobacterales</taxon>
        <taxon>Caulobacteraceae</taxon>
        <taxon>Caulobacter</taxon>
    </lineage>
</organism>
<evidence type="ECO:0000313" key="4">
    <source>
        <dbReference type="EMBL" id="PVM80987.1"/>
    </source>
</evidence>
<evidence type="ECO:0000256" key="2">
    <source>
        <dbReference type="ARBA" id="ARBA00023235"/>
    </source>
</evidence>
<dbReference type="GO" id="GO:0005737">
    <property type="term" value="C:cytoplasm"/>
    <property type="evidence" value="ECO:0007669"/>
    <property type="project" value="TreeGrafter"/>
</dbReference>
<dbReference type="PIRSF" id="PIRSF016184">
    <property type="entry name" value="PhzC_PhzF"/>
    <property type="match status" value="1"/>
</dbReference>
<dbReference type="PANTHER" id="PTHR13774">
    <property type="entry name" value="PHENAZINE BIOSYNTHESIS PROTEIN"/>
    <property type="match status" value="1"/>
</dbReference>
<reference evidence="4 5" key="1">
    <citation type="submission" date="2018-04" db="EMBL/GenBank/DDBJ databases">
        <title>The genome sequence of Caulobacter sp. 736.</title>
        <authorList>
            <person name="Gao J."/>
            <person name="Sun J."/>
        </authorList>
    </citation>
    <scope>NUCLEOTIDE SEQUENCE [LARGE SCALE GENOMIC DNA]</scope>
    <source>
        <strain evidence="4 5">736</strain>
    </source>
</reference>
<dbReference type="SUPFAM" id="SSF54506">
    <property type="entry name" value="Diaminopimelate epimerase-like"/>
    <property type="match status" value="1"/>
</dbReference>
<dbReference type="NCBIfam" id="TIGR00654">
    <property type="entry name" value="PhzF_family"/>
    <property type="match status" value="1"/>
</dbReference>
<feature type="active site" evidence="3">
    <location>
        <position position="45"/>
    </location>
</feature>
<protein>
    <submittedName>
        <fullName evidence="4">Isomerase</fullName>
    </submittedName>
</protein>
<name>A0A2T9JDL2_9CAUL</name>
<dbReference type="InterPro" id="IPR003719">
    <property type="entry name" value="Phenazine_PhzF-like"/>
</dbReference>